<evidence type="ECO:0000313" key="2">
    <source>
        <dbReference type="EMBL" id="KAK5175149.1"/>
    </source>
</evidence>
<evidence type="ECO:0000313" key="3">
    <source>
        <dbReference type="Proteomes" id="UP001337655"/>
    </source>
</evidence>
<organism evidence="2 3">
    <name type="scientific">Saxophila tyrrhenica</name>
    <dbReference type="NCBI Taxonomy" id="1690608"/>
    <lineage>
        <taxon>Eukaryota</taxon>
        <taxon>Fungi</taxon>
        <taxon>Dikarya</taxon>
        <taxon>Ascomycota</taxon>
        <taxon>Pezizomycotina</taxon>
        <taxon>Dothideomycetes</taxon>
        <taxon>Dothideomycetidae</taxon>
        <taxon>Mycosphaerellales</taxon>
        <taxon>Extremaceae</taxon>
        <taxon>Saxophila</taxon>
    </lineage>
</organism>
<keyword evidence="3" id="KW-1185">Reference proteome</keyword>
<reference evidence="2 3" key="1">
    <citation type="submission" date="2023-08" db="EMBL/GenBank/DDBJ databases">
        <title>Black Yeasts Isolated from many extreme environments.</title>
        <authorList>
            <person name="Coleine C."/>
            <person name="Stajich J.E."/>
            <person name="Selbmann L."/>
        </authorList>
    </citation>
    <scope>NUCLEOTIDE SEQUENCE [LARGE SCALE GENOMIC DNA]</scope>
    <source>
        <strain evidence="2 3">CCFEE 5935</strain>
    </source>
</reference>
<comment type="caution">
    <text evidence="2">The sequence shown here is derived from an EMBL/GenBank/DDBJ whole genome shotgun (WGS) entry which is preliminary data.</text>
</comment>
<dbReference type="Proteomes" id="UP001337655">
    <property type="component" value="Unassembled WGS sequence"/>
</dbReference>
<dbReference type="SUPFAM" id="SSF51735">
    <property type="entry name" value="NAD(P)-binding Rossmann-fold domains"/>
    <property type="match status" value="1"/>
</dbReference>
<comment type="similarity">
    <text evidence="1">Belongs to the short-chain dehydrogenases/reductases (SDR) family.</text>
</comment>
<sequence length="247" mass="26856">MSDKTLVLVTGGNQGLGFYAIQQMSATGKHHILMGSRDLSKAEQAIKTLKENTEVKANPDNVEPIQIDMSSDQSIEKAAKTVEQKYGRLDILMLNAGIAYTEGSVREQYQKIYDTNIFGASVTVEAFLPLLRKSTVAGGKRISFTSSGLASIKWAAESDGNYNGAMYGIYRSSKSAMNMVMVSYARQLEGEGFVVTATDPGYCATNLNAYSGFKDPREGAKALIRGAIGDKKDVHAAMVDEEQKQPW</sequence>
<dbReference type="GeneID" id="89921637"/>
<name>A0AAV9PQ32_9PEZI</name>
<proteinExistence type="inferred from homology"/>
<dbReference type="PANTHER" id="PTHR43544">
    <property type="entry name" value="SHORT-CHAIN DEHYDROGENASE/REDUCTASE"/>
    <property type="match status" value="1"/>
</dbReference>
<dbReference type="EMBL" id="JAVRRT010000001">
    <property type="protein sequence ID" value="KAK5175149.1"/>
    <property type="molecule type" value="Genomic_DNA"/>
</dbReference>
<evidence type="ECO:0008006" key="4">
    <source>
        <dbReference type="Google" id="ProtNLM"/>
    </source>
</evidence>
<dbReference type="Pfam" id="PF00106">
    <property type="entry name" value="adh_short"/>
    <property type="match status" value="1"/>
</dbReference>
<dbReference type="InterPro" id="IPR051468">
    <property type="entry name" value="Fungal_SecMetab_SDRs"/>
</dbReference>
<dbReference type="Gene3D" id="3.40.50.720">
    <property type="entry name" value="NAD(P)-binding Rossmann-like Domain"/>
    <property type="match status" value="1"/>
</dbReference>
<protein>
    <recommendedName>
        <fullName evidence="4">NAD(P)-binding protein</fullName>
    </recommendedName>
</protein>
<dbReference type="PRINTS" id="PR00081">
    <property type="entry name" value="GDHRDH"/>
</dbReference>
<evidence type="ECO:0000256" key="1">
    <source>
        <dbReference type="ARBA" id="ARBA00006484"/>
    </source>
</evidence>
<dbReference type="GO" id="GO:0005737">
    <property type="term" value="C:cytoplasm"/>
    <property type="evidence" value="ECO:0007669"/>
    <property type="project" value="TreeGrafter"/>
</dbReference>
<dbReference type="PANTHER" id="PTHR43544:SF32">
    <property type="entry name" value="CHAIN DEHYDROGENASE, PUTATIVE (AFU_ORTHOLOGUE AFUA_5G01530)-RELATED"/>
    <property type="match status" value="1"/>
</dbReference>
<accession>A0AAV9PQ32</accession>
<dbReference type="AlphaFoldDB" id="A0AAV9PQ32"/>
<dbReference type="GO" id="GO:0019748">
    <property type="term" value="P:secondary metabolic process"/>
    <property type="evidence" value="ECO:0007669"/>
    <property type="project" value="TreeGrafter"/>
</dbReference>
<dbReference type="RefSeq" id="XP_064663787.1">
    <property type="nucleotide sequence ID" value="XM_064797553.1"/>
</dbReference>
<gene>
    <name evidence="2" type="ORF">LTR77_000286</name>
</gene>
<dbReference type="InterPro" id="IPR036291">
    <property type="entry name" value="NAD(P)-bd_dom_sf"/>
</dbReference>
<dbReference type="GO" id="GO:0016491">
    <property type="term" value="F:oxidoreductase activity"/>
    <property type="evidence" value="ECO:0007669"/>
    <property type="project" value="TreeGrafter"/>
</dbReference>
<dbReference type="InterPro" id="IPR002347">
    <property type="entry name" value="SDR_fam"/>
</dbReference>